<dbReference type="PROSITE" id="PS51375">
    <property type="entry name" value="PPR"/>
    <property type="match status" value="4"/>
</dbReference>
<feature type="repeat" description="PPR" evidence="2">
    <location>
        <begin position="472"/>
        <end position="507"/>
    </location>
</feature>
<keyword evidence="1" id="KW-0677">Repeat</keyword>
<dbReference type="EMBL" id="JBFOLK010000009">
    <property type="protein sequence ID" value="KAL2484607.1"/>
    <property type="molecule type" value="Genomic_DNA"/>
</dbReference>
<comment type="caution">
    <text evidence="3">The sequence shown here is derived from an EMBL/GenBank/DDBJ whole genome shotgun (WGS) entry which is preliminary data.</text>
</comment>
<organism evidence="3 4">
    <name type="scientific">Abeliophyllum distichum</name>
    <dbReference type="NCBI Taxonomy" id="126358"/>
    <lineage>
        <taxon>Eukaryota</taxon>
        <taxon>Viridiplantae</taxon>
        <taxon>Streptophyta</taxon>
        <taxon>Embryophyta</taxon>
        <taxon>Tracheophyta</taxon>
        <taxon>Spermatophyta</taxon>
        <taxon>Magnoliopsida</taxon>
        <taxon>eudicotyledons</taxon>
        <taxon>Gunneridae</taxon>
        <taxon>Pentapetalae</taxon>
        <taxon>asterids</taxon>
        <taxon>lamiids</taxon>
        <taxon>Lamiales</taxon>
        <taxon>Oleaceae</taxon>
        <taxon>Forsythieae</taxon>
        <taxon>Abeliophyllum</taxon>
    </lineage>
</organism>
<name>A0ABD1R852_9LAMI</name>
<dbReference type="PANTHER" id="PTHR47926:SF424">
    <property type="entry name" value="PENTACOTRIPEPTIDE-REPEAT REGION OF PRORP DOMAIN-CONTAINING PROTEIN"/>
    <property type="match status" value="1"/>
</dbReference>
<dbReference type="InterPro" id="IPR002885">
    <property type="entry name" value="PPR_rpt"/>
</dbReference>
<evidence type="ECO:0000256" key="1">
    <source>
        <dbReference type="ARBA" id="ARBA00022737"/>
    </source>
</evidence>
<proteinExistence type="predicted"/>
<keyword evidence="4" id="KW-1185">Reference proteome</keyword>
<dbReference type="InterPro" id="IPR046960">
    <property type="entry name" value="PPR_At4g14850-like_plant"/>
</dbReference>
<feature type="repeat" description="PPR" evidence="2">
    <location>
        <begin position="334"/>
        <end position="368"/>
    </location>
</feature>
<sequence length="617" mass="68493">MRYQIAKLVKDRLYKEAIALYTKLHSASLPPTKFTFPYLLKACAKLNGVSHGQMLHAHLIKTGHQTNIHTATDLTNMYMKFQLLDDAIKLFDEIPDPNIGSVNVVISGFLHNRDCEEAFKIFKVISIGNVRCDSVTIATVLSACGDVVNGVQVHCLAIKIGVEMDVYAATSLLTMYFSCGDLASATRLFGLIGDKNLVCYNAYLSGLLQNGVFGVVLDVFNELRECLDEKANSVTLISVLSACANVKYIKFGTQLHCLIVKAGLDFDSKVGTALVDMYAKCGSWHCAYDFFKEMSCRRTLVTWNSMIAGMMLNEQIEIAIELFVQLDSEEFRPDSVTWNSMISGFSQSGMADEAIIFFRKMVSSGVTPSMKCITSLLPACSALSALTYGKEIHAYVVRNETNSDEFVATAVIDMYMKCGQPLKAHHFFNQFIIKPNDPAFWNAMISGYGRNGESEAAFEIFNQMIKNKVEPNFVTFNCILSMCSHTGQIDGGWKMFRLMTEEYGLNPTAEQINIMIDLLGRSGRLDEACELLQGISKRSASVFASLLAACKYHSDSKLGEEMAKKLSELEPENAIPFVILSNIYAGQEKWKDVEKIRTIMENKGLKKLPGFSLTGVT</sequence>
<dbReference type="Pfam" id="PF20431">
    <property type="entry name" value="E_motif"/>
    <property type="match status" value="1"/>
</dbReference>
<dbReference type="Pfam" id="PF01535">
    <property type="entry name" value="PPR"/>
    <property type="match status" value="6"/>
</dbReference>
<evidence type="ECO:0000313" key="3">
    <source>
        <dbReference type="EMBL" id="KAL2484607.1"/>
    </source>
</evidence>
<feature type="repeat" description="PPR" evidence="2">
    <location>
        <begin position="299"/>
        <end position="333"/>
    </location>
</feature>
<dbReference type="Proteomes" id="UP001604336">
    <property type="component" value="Unassembled WGS sequence"/>
</dbReference>
<evidence type="ECO:0000313" key="4">
    <source>
        <dbReference type="Proteomes" id="UP001604336"/>
    </source>
</evidence>
<gene>
    <name evidence="3" type="ORF">Adt_29363</name>
</gene>
<evidence type="ECO:0000256" key="2">
    <source>
        <dbReference type="PROSITE-ProRule" id="PRU00708"/>
    </source>
</evidence>
<dbReference type="Pfam" id="PF13041">
    <property type="entry name" value="PPR_2"/>
    <property type="match status" value="2"/>
</dbReference>
<accession>A0ABD1R852</accession>
<feature type="repeat" description="PPR" evidence="2">
    <location>
        <begin position="437"/>
        <end position="471"/>
    </location>
</feature>
<dbReference type="Gene3D" id="1.25.40.10">
    <property type="entry name" value="Tetratricopeptide repeat domain"/>
    <property type="match status" value="4"/>
</dbReference>
<dbReference type="InterPro" id="IPR011990">
    <property type="entry name" value="TPR-like_helical_dom_sf"/>
</dbReference>
<dbReference type="FunFam" id="1.25.40.10:FF:001175">
    <property type="entry name" value="Pentatricopeptide repeat-containing protein At1g19720"/>
    <property type="match status" value="1"/>
</dbReference>
<dbReference type="PANTHER" id="PTHR47926">
    <property type="entry name" value="PENTATRICOPEPTIDE REPEAT-CONTAINING PROTEIN"/>
    <property type="match status" value="1"/>
</dbReference>
<dbReference type="InterPro" id="IPR046848">
    <property type="entry name" value="E_motif"/>
</dbReference>
<dbReference type="AlphaFoldDB" id="A0ABD1R852"/>
<dbReference type="GO" id="GO:0016070">
    <property type="term" value="P:RNA metabolic process"/>
    <property type="evidence" value="ECO:0007669"/>
    <property type="project" value="UniProtKB-ARBA"/>
</dbReference>
<reference evidence="4" key="1">
    <citation type="submission" date="2024-07" db="EMBL/GenBank/DDBJ databases">
        <title>Two chromosome-level genome assemblies of Korean endemic species Abeliophyllum distichum and Forsythia ovata (Oleaceae).</title>
        <authorList>
            <person name="Jang H."/>
        </authorList>
    </citation>
    <scope>NUCLEOTIDE SEQUENCE [LARGE SCALE GENOMIC DNA]</scope>
</reference>
<dbReference type="FunFam" id="1.25.40.10:FF:000090">
    <property type="entry name" value="Pentatricopeptide repeat-containing protein, chloroplastic"/>
    <property type="match status" value="1"/>
</dbReference>
<protein>
    <submittedName>
        <fullName evidence="3">Pentatricopeptide repeat-containing protein</fullName>
    </submittedName>
</protein>
<dbReference type="FunFam" id="1.25.40.10:FF:000344">
    <property type="entry name" value="Pentatricopeptide repeat-containing protein"/>
    <property type="match status" value="1"/>
</dbReference>
<dbReference type="NCBIfam" id="TIGR00756">
    <property type="entry name" value="PPR"/>
    <property type="match status" value="5"/>
</dbReference>